<name>A0A653IG37_9BACL</name>
<proteinExistence type="predicted"/>
<evidence type="ECO:0000256" key="3">
    <source>
        <dbReference type="SAM" id="Phobius"/>
    </source>
</evidence>
<keyword evidence="3" id="KW-1133">Transmembrane helix</keyword>
<evidence type="ECO:0000256" key="1">
    <source>
        <dbReference type="ARBA" id="ARBA00004241"/>
    </source>
</evidence>
<comment type="subcellular location">
    <subcellularLocation>
        <location evidence="1">Cell surface</location>
    </subcellularLocation>
</comment>
<keyword evidence="5" id="KW-1185">Reference proteome</keyword>
<dbReference type="EMBL" id="CABWKQ010000030">
    <property type="protein sequence ID" value="VWX37972.1"/>
    <property type="molecule type" value="Genomic_DNA"/>
</dbReference>
<keyword evidence="3" id="KW-0812">Transmembrane</keyword>
<dbReference type="GO" id="GO:0030420">
    <property type="term" value="P:establishment of competence for transformation"/>
    <property type="evidence" value="ECO:0007669"/>
    <property type="project" value="UniProtKB-KW"/>
</dbReference>
<dbReference type="Pfam" id="PF07963">
    <property type="entry name" value="N_methyl"/>
    <property type="match status" value="1"/>
</dbReference>
<protein>
    <submittedName>
        <fullName evidence="4">Prepilin-type cleavage/methylation domain-containing protein</fullName>
    </submittedName>
</protein>
<organism evidence="4 5">
    <name type="scientific">Exiguobacterium oxidotolerans</name>
    <dbReference type="NCBI Taxonomy" id="223958"/>
    <lineage>
        <taxon>Bacteria</taxon>
        <taxon>Bacillati</taxon>
        <taxon>Bacillota</taxon>
        <taxon>Bacilli</taxon>
        <taxon>Bacillales</taxon>
        <taxon>Bacillales Family XII. Incertae Sedis</taxon>
        <taxon>Exiguobacterium</taxon>
    </lineage>
</organism>
<dbReference type="PROSITE" id="PS00409">
    <property type="entry name" value="PROKAR_NTER_METHYL"/>
    <property type="match status" value="1"/>
</dbReference>
<dbReference type="GO" id="GO:0009986">
    <property type="term" value="C:cell surface"/>
    <property type="evidence" value="ECO:0007669"/>
    <property type="project" value="UniProtKB-SubCell"/>
</dbReference>
<feature type="transmembrane region" description="Helical" evidence="3">
    <location>
        <begin position="16"/>
        <end position="37"/>
    </location>
</feature>
<dbReference type="Proteomes" id="UP000439752">
    <property type="component" value="Unassembled WGS sequence"/>
</dbReference>
<dbReference type="NCBIfam" id="TIGR02532">
    <property type="entry name" value="IV_pilin_GFxxxE"/>
    <property type="match status" value="1"/>
</dbReference>
<dbReference type="RefSeq" id="WP_159173824.1">
    <property type="nucleotide sequence ID" value="NZ_LR732312.1"/>
</dbReference>
<evidence type="ECO:0000313" key="5">
    <source>
        <dbReference type="Proteomes" id="UP000439752"/>
    </source>
</evidence>
<sequence>MRSKAKRVVGSEGERGFTLLEVMLSLVAISLFLVLAIDPYLNFQKQKTQLIVETRRLDEMASKQVVGDSTGYRVEEGKWCLETLCLASRIRNDPPRNFNGPLVESSVTPWIIDDDTTR</sequence>
<reference evidence="4 5" key="1">
    <citation type="submission" date="2019-10" db="EMBL/GenBank/DDBJ databases">
        <authorList>
            <person name="Karimi E."/>
        </authorList>
    </citation>
    <scope>NUCLEOTIDE SEQUENCE [LARGE SCALE GENOMIC DNA]</scope>
    <source>
        <strain evidence="4">Exiguobacterium sp. 9Y</strain>
    </source>
</reference>
<keyword evidence="3" id="KW-0472">Membrane</keyword>
<dbReference type="InterPro" id="IPR012902">
    <property type="entry name" value="N_methyl_site"/>
</dbReference>
<evidence type="ECO:0000256" key="2">
    <source>
        <dbReference type="ARBA" id="ARBA00023287"/>
    </source>
</evidence>
<keyword evidence="2" id="KW-0178">Competence</keyword>
<accession>A0A653IG37</accession>
<gene>
    <name evidence="4" type="ORF">EXIGUO9Y_360249</name>
</gene>
<dbReference type="AlphaFoldDB" id="A0A653IG37"/>
<evidence type="ECO:0000313" key="4">
    <source>
        <dbReference type="EMBL" id="VWX37972.1"/>
    </source>
</evidence>